<organism evidence="1">
    <name type="scientific">Anguilla anguilla</name>
    <name type="common">European freshwater eel</name>
    <name type="synonym">Muraena anguilla</name>
    <dbReference type="NCBI Taxonomy" id="7936"/>
    <lineage>
        <taxon>Eukaryota</taxon>
        <taxon>Metazoa</taxon>
        <taxon>Chordata</taxon>
        <taxon>Craniata</taxon>
        <taxon>Vertebrata</taxon>
        <taxon>Euteleostomi</taxon>
        <taxon>Actinopterygii</taxon>
        <taxon>Neopterygii</taxon>
        <taxon>Teleostei</taxon>
        <taxon>Anguilliformes</taxon>
        <taxon>Anguillidae</taxon>
        <taxon>Anguilla</taxon>
    </lineage>
</organism>
<proteinExistence type="predicted"/>
<reference evidence="1" key="2">
    <citation type="journal article" date="2015" name="Fish Shellfish Immunol.">
        <title>Early steps in the European eel (Anguilla anguilla)-Vibrio vulnificus interaction in the gills: Role of the RtxA13 toxin.</title>
        <authorList>
            <person name="Callol A."/>
            <person name="Pajuelo D."/>
            <person name="Ebbesson L."/>
            <person name="Teles M."/>
            <person name="MacKenzie S."/>
            <person name="Amaro C."/>
        </authorList>
    </citation>
    <scope>NUCLEOTIDE SEQUENCE</scope>
</reference>
<reference evidence="1" key="1">
    <citation type="submission" date="2014-11" db="EMBL/GenBank/DDBJ databases">
        <authorList>
            <person name="Amaro Gonzalez C."/>
        </authorList>
    </citation>
    <scope>NUCLEOTIDE SEQUENCE</scope>
</reference>
<dbReference type="EMBL" id="GBXM01036431">
    <property type="protein sequence ID" value="JAH72146.1"/>
    <property type="molecule type" value="Transcribed_RNA"/>
</dbReference>
<evidence type="ECO:0000313" key="1">
    <source>
        <dbReference type="EMBL" id="JAH72146.1"/>
    </source>
</evidence>
<dbReference type="AlphaFoldDB" id="A0A0E9V2C3"/>
<protein>
    <submittedName>
        <fullName evidence="1">Uncharacterized protein</fullName>
    </submittedName>
</protein>
<sequence>MALRYKICTSPEQWCCMGGRLTDKDLQKSLLQLCRVSLA</sequence>
<accession>A0A0E9V2C3</accession>
<name>A0A0E9V2C3_ANGAN</name>